<organism evidence="1 2">
    <name type="scientific">Phytophthora boehmeriae</name>
    <dbReference type="NCBI Taxonomy" id="109152"/>
    <lineage>
        <taxon>Eukaryota</taxon>
        <taxon>Sar</taxon>
        <taxon>Stramenopiles</taxon>
        <taxon>Oomycota</taxon>
        <taxon>Peronosporomycetes</taxon>
        <taxon>Peronosporales</taxon>
        <taxon>Peronosporaceae</taxon>
        <taxon>Phytophthora</taxon>
    </lineage>
</organism>
<evidence type="ECO:0000313" key="2">
    <source>
        <dbReference type="Proteomes" id="UP000693981"/>
    </source>
</evidence>
<reference evidence="1" key="1">
    <citation type="submission" date="2021-02" db="EMBL/GenBank/DDBJ databases">
        <authorList>
            <person name="Palmer J.M."/>
        </authorList>
    </citation>
    <scope>NUCLEOTIDE SEQUENCE</scope>
    <source>
        <strain evidence="1">SCRP23</strain>
    </source>
</reference>
<dbReference type="OrthoDB" id="167404at2759"/>
<gene>
    <name evidence="1" type="ORF">PHYBOEH_007595</name>
</gene>
<dbReference type="Proteomes" id="UP000693981">
    <property type="component" value="Unassembled WGS sequence"/>
</dbReference>
<evidence type="ECO:0000313" key="1">
    <source>
        <dbReference type="EMBL" id="KAG7399909.1"/>
    </source>
</evidence>
<comment type="caution">
    <text evidence="1">The sequence shown here is derived from an EMBL/GenBank/DDBJ whole genome shotgun (WGS) entry which is preliminary data.</text>
</comment>
<accession>A0A8T1X7W9</accession>
<dbReference type="EMBL" id="JAGDFL010000042">
    <property type="protein sequence ID" value="KAG7399909.1"/>
    <property type="molecule type" value="Genomic_DNA"/>
</dbReference>
<name>A0A8T1X7W9_9STRA</name>
<proteinExistence type="predicted"/>
<keyword evidence="2" id="KW-1185">Reference proteome</keyword>
<dbReference type="AlphaFoldDB" id="A0A8T1X7W9"/>
<sequence length="120" mass="13558">MTFALRKQWTAKAASFQRGLEHVQLCTAGDACGSSLCHSTRRLMRTVASHQCPPQQTGDKKHCRVCKLWDFLTAKQQPLPTLQRALALQSCGSAWIQPRRLSAGQRRVLATHKDVTQRRF</sequence>
<protein>
    <submittedName>
        <fullName evidence="1">Uncharacterized protein</fullName>
    </submittedName>
</protein>